<accession>A0A5H2VCR9</accession>
<dbReference type="AlphaFoldDB" id="A0A5H2VCR9"/>
<organism evidence="1">
    <name type="scientific">Turritis glabra</name>
    <name type="common">Tower mustard</name>
    <name type="synonym">Arabis glabra</name>
    <dbReference type="NCBI Taxonomy" id="63678"/>
    <lineage>
        <taxon>Eukaryota</taxon>
        <taxon>Viridiplantae</taxon>
        <taxon>Streptophyta</taxon>
        <taxon>Embryophyta</taxon>
        <taxon>Tracheophyta</taxon>
        <taxon>Spermatophyta</taxon>
        <taxon>Magnoliopsida</taxon>
        <taxon>eudicotyledons</taxon>
        <taxon>Gunneridae</taxon>
        <taxon>Pentapetalae</taxon>
        <taxon>rosids</taxon>
        <taxon>malvids</taxon>
        <taxon>Brassicales</taxon>
        <taxon>Brassicaceae</taxon>
        <taxon>Turritideae</taxon>
        <taxon>Turritis</taxon>
    </lineage>
</organism>
<name>A0A5H2VCR9_TURGL</name>
<protein>
    <submittedName>
        <fullName evidence="1">ORF107B protein</fullName>
    </submittedName>
</protein>
<evidence type="ECO:0000313" key="1">
    <source>
        <dbReference type="EMBL" id="BBB05407.1"/>
    </source>
</evidence>
<dbReference type="EMBL" id="LC325489">
    <property type="protein sequence ID" value="BBB05407.1"/>
    <property type="molecule type" value="Genomic_DNA"/>
</dbReference>
<reference evidence="1" key="1">
    <citation type="submission" date="2024-06" db="EMBL/GenBank/DDBJ databases">
        <title>Organellar genome sequences of Turritis glabra.</title>
        <authorList>
            <person name="Kawabe A."/>
        </authorList>
    </citation>
    <scope>NUCLEOTIDE SEQUENCE</scope>
    <source>
        <strain evidence="1">OhmiShirahama</strain>
    </source>
</reference>
<keyword evidence="1" id="KW-0496">Mitochondrion</keyword>
<proteinExistence type="predicted"/>
<dbReference type="AntiFam" id="ANF00013">
    <property type="entry name" value="tRNA translation"/>
</dbReference>
<sequence>MEFFQLSRKIGCNITQSPISLFLARKTNRCLCPAHTDLILAIVGPTTLLLSFEISYEKKVDKKNNLKTGIVVQSVRAPPCQGGSCGFEPRQSRPSHNCVLRPGLATK</sequence>
<geneLocation type="mitochondrion" evidence="1"/>